<dbReference type="Proteomes" id="UP000003448">
    <property type="component" value="Unassembled WGS sequence"/>
</dbReference>
<sequence>MDSNLEQAYRHLRHGETKRVEYLIIGSGLGPDPGPRARADVLRGRVLLEQDRFSSALTHFDAAAESDPHDPVPRSWQIAALEKLWRIGDAEQAAEGALADFPEDPLVLVAAGRLAMWQLNQSRALAYFEQACDLSPSDPNALEWHITGLRYSYRYPEALAANERALQLNPEVIDLHNELSLCFEDVGLYDNAYSAAAAAYEQDPFDQWTLRRMVRTSRLLGRWERAEELLRDSVDRLPEEAWPCSDLAGLLWSRGRLTEALALYRKAEELQPDLVESVVGTADVLRELGRHDEAERHLTARDGSIEASVRLWRARADVRLDLSRPAEALSLAVQTLDEYPFLTDAMRKRVTCLEVSGYLDKAVEVSRGYVEKFPQETGLRTQLAWLLATAQGPHAALVEFQAAAEIDIQSIAAARGVARMLGRMQRLDEAHDGITARRRSRPLDAQFAVEAAWLYDDGEEYAAALPCLERALTLDPCDSQALLWRTITLRKLGRIRQAEAAAADALMVSPDRNDLLDEQLRLLDLQGRRRDADAVLRRVLEGRQADLYVILRVVRRFNDSGQHEEAMKLLEQLGQRSEDAAVVDWRVHLLISIREFTKAESLAERAIVRFGRLPRLLTQLAFVREAFGRYEEAVQLYDEILCGFPADAWVQGWYLDALCEQEEFEKAESAAREACVHRPYSANSRANLAHVLERCGRYEAALEEWVEADRIDPINSFYMCGRIRVLRMLGRLSEAEAVAREGMRRFPSDGDPMRELGHVLDALGRFEEAIAVFNAHPVSGPYPASSQESVSAALRSMRRFDEALRLMEQWVRERPHRMSARAELGWVYRDSRQYGRAAAVFHGLFEESVSPRERAVAACGLGWIALDQHRHHEAERHFRLALGERCYSTTAHLGLAWVQVRSDDRTGDDEAERLCWEVLARRPMNQEAHTCLGVLNFRRGRLAAAEHHLRRAVELDGTVGSRVDLGAFLAHLGRQSEAEELLRRVIERDPFDAAAHLEMGNVLLQRALSETDPKVAADLAIYHFRQAEAAWPESAAASLGVALAHAQGGQGGFPAAEEALRRAIGLPESDTPRWQLQLALARLLLQEGDATQRVELYEEALETATEVIALVPRSAEPYFVAGVAEYKLGEGEATIYLRPWRRLRAKGHLRMCLRLDNSQFEARRVLRALDRSTRLSRPAAFGSATLTTLAVALLCTLWVAFLTGNSRVDGAMVSILTPLMIGLVALGVLLPLINRLRLPGGVEAYLTASLSQVSSGPTGDPSSGPGRLSFGPGRLAAKGGPFGRPPRRE</sequence>
<dbReference type="PROSITE" id="PS50005">
    <property type="entry name" value="TPR"/>
    <property type="match status" value="2"/>
</dbReference>
<evidence type="ECO:0000256" key="3">
    <source>
        <dbReference type="SAM" id="Phobius"/>
    </source>
</evidence>
<keyword evidence="1" id="KW-0802">TPR repeat</keyword>
<protein>
    <submittedName>
        <fullName evidence="4">Uncharacterized protein</fullName>
    </submittedName>
</protein>
<feature type="region of interest" description="Disordered" evidence="2">
    <location>
        <begin position="1252"/>
        <end position="1289"/>
    </location>
</feature>
<feature type="repeat" description="TPR" evidence="1">
    <location>
        <begin position="37"/>
        <end position="70"/>
    </location>
</feature>
<reference evidence="5" key="1">
    <citation type="journal article" date="2012" name="J. Bacteriol.">
        <title>Genome Sequence of Micromonospora lupini Lupac 08, Isolated from Root Nodules of Lupinus angustifolius.</title>
        <authorList>
            <person name="Alonso-Vega P."/>
            <person name="Normand P."/>
            <person name="Bacigalupe R."/>
            <person name="Pujic P."/>
            <person name="Lajus A."/>
            <person name="Vallenet D."/>
            <person name="Carro L."/>
            <person name="Coll P."/>
            <person name="Trujillo M.E."/>
        </authorList>
    </citation>
    <scope>NUCLEOTIDE SEQUENCE [LARGE SCALE GENOMIC DNA]</scope>
    <source>
        <strain evidence="5">Lupac 08</strain>
    </source>
</reference>
<evidence type="ECO:0000256" key="2">
    <source>
        <dbReference type="SAM" id="MobiDB-lite"/>
    </source>
</evidence>
<organism evidence="4 5">
    <name type="scientific">Micromonospora lupini str. Lupac 08</name>
    <dbReference type="NCBI Taxonomy" id="1150864"/>
    <lineage>
        <taxon>Bacteria</taxon>
        <taxon>Bacillati</taxon>
        <taxon>Actinomycetota</taxon>
        <taxon>Actinomycetes</taxon>
        <taxon>Micromonosporales</taxon>
        <taxon>Micromonosporaceae</taxon>
        <taxon>Micromonospora</taxon>
    </lineage>
</organism>
<dbReference type="RefSeq" id="WP_007465154.1">
    <property type="nucleotide sequence ID" value="NZ_HF570108.1"/>
</dbReference>
<accession>I0LC03</accession>
<dbReference type="InterPro" id="IPR019734">
    <property type="entry name" value="TPR_rpt"/>
</dbReference>
<dbReference type="InterPro" id="IPR011990">
    <property type="entry name" value="TPR-like_helical_dom_sf"/>
</dbReference>
<dbReference type="Pfam" id="PF13432">
    <property type="entry name" value="TPR_16"/>
    <property type="match status" value="5"/>
</dbReference>
<feature type="repeat" description="TPR" evidence="1">
    <location>
        <begin position="682"/>
        <end position="715"/>
    </location>
</feature>
<dbReference type="PANTHER" id="PTHR12558">
    <property type="entry name" value="CELL DIVISION CYCLE 16,23,27"/>
    <property type="match status" value="1"/>
</dbReference>
<dbReference type="eggNOG" id="COG0457">
    <property type="taxonomic scope" value="Bacteria"/>
</dbReference>
<evidence type="ECO:0000256" key="1">
    <source>
        <dbReference type="PROSITE-ProRule" id="PRU00339"/>
    </source>
</evidence>
<feature type="transmembrane region" description="Helical" evidence="3">
    <location>
        <begin position="1179"/>
        <end position="1201"/>
    </location>
</feature>
<keyword evidence="3" id="KW-0472">Membrane</keyword>
<proteinExistence type="predicted"/>
<name>I0LC03_9ACTN</name>
<dbReference type="Pfam" id="PF13374">
    <property type="entry name" value="TPR_10"/>
    <property type="match status" value="1"/>
</dbReference>
<gene>
    <name evidence="4" type="ORF">MILUP08_46245</name>
</gene>
<keyword evidence="3" id="KW-1133">Transmembrane helix</keyword>
<evidence type="ECO:0000313" key="4">
    <source>
        <dbReference type="EMBL" id="CCH21350.1"/>
    </source>
</evidence>
<keyword evidence="5" id="KW-1185">Reference proteome</keyword>
<keyword evidence="3" id="KW-0812">Transmembrane</keyword>
<dbReference type="STRING" id="1150864.MILUP08_46245"/>
<evidence type="ECO:0000313" key="5">
    <source>
        <dbReference type="Proteomes" id="UP000003448"/>
    </source>
</evidence>
<feature type="transmembrane region" description="Helical" evidence="3">
    <location>
        <begin position="1213"/>
        <end position="1233"/>
    </location>
</feature>
<dbReference type="EMBL" id="CAIE01000040">
    <property type="protein sequence ID" value="CCH21350.1"/>
    <property type="molecule type" value="Genomic_DNA"/>
</dbReference>
<dbReference type="Gene3D" id="1.25.40.10">
    <property type="entry name" value="Tetratricopeptide repeat domain"/>
    <property type="match status" value="6"/>
</dbReference>
<dbReference type="SUPFAM" id="SSF48452">
    <property type="entry name" value="TPR-like"/>
    <property type="match status" value="5"/>
</dbReference>
<dbReference type="SMART" id="SM00028">
    <property type="entry name" value="TPR"/>
    <property type="match status" value="13"/>
</dbReference>
<dbReference type="PANTHER" id="PTHR12558:SF13">
    <property type="entry name" value="CELL DIVISION CYCLE PROTEIN 27 HOMOLOG"/>
    <property type="match status" value="1"/>
</dbReference>
<dbReference type="OrthoDB" id="3273071at2"/>
<feature type="compositionally biased region" description="Low complexity" evidence="2">
    <location>
        <begin position="1254"/>
        <end position="1266"/>
    </location>
</feature>
<comment type="caution">
    <text evidence="4">The sequence shown here is derived from an EMBL/GenBank/DDBJ whole genome shotgun (WGS) entry which is preliminary data.</text>
</comment>